<dbReference type="RefSeq" id="WP_119320733.1">
    <property type="nucleotide sequence ID" value="NZ_AP025739.1"/>
</dbReference>
<keyword evidence="2" id="KW-1185">Reference proteome</keyword>
<evidence type="ECO:0000313" key="1">
    <source>
        <dbReference type="EMBL" id="BDI30669.1"/>
    </source>
</evidence>
<dbReference type="InterPro" id="IPR003607">
    <property type="entry name" value="HD/PDEase_dom"/>
</dbReference>
<organism evidence="1 2">
    <name type="scientific">Capsulimonas corticalis</name>
    <dbReference type="NCBI Taxonomy" id="2219043"/>
    <lineage>
        <taxon>Bacteria</taxon>
        <taxon>Bacillati</taxon>
        <taxon>Armatimonadota</taxon>
        <taxon>Armatimonadia</taxon>
        <taxon>Capsulimonadales</taxon>
        <taxon>Capsulimonadaceae</taxon>
        <taxon>Capsulimonas</taxon>
    </lineage>
</organism>
<dbReference type="AlphaFoldDB" id="A0A402CTP8"/>
<dbReference type="SMART" id="SM00471">
    <property type="entry name" value="HDc"/>
    <property type="match status" value="1"/>
</dbReference>
<proteinExistence type="predicted"/>
<dbReference type="Pfam" id="PF13487">
    <property type="entry name" value="HD_5"/>
    <property type="match status" value="2"/>
</dbReference>
<dbReference type="Proteomes" id="UP000287394">
    <property type="component" value="Chromosome"/>
</dbReference>
<dbReference type="PANTHER" id="PTHR45228:SF5">
    <property type="entry name" value="CYCLIC DI-GMP PHOSPHODIESTERASE VC_1348-RELATED"/>
    <property type="match status" value="1"/>
</dbReference>
<sequence>MDESLKPTALSLAEILSSLSYALDLTGGQPMGHAQRSCLIGMRIGSLYGLSENELTSLYYAVLMKDAGCSSNAARMYEIFGSDDLKAKGDASVVDWSNIFEAARYAAAHALPSGSLCMRAARVLKIGVQGSRQNQEIQESRCNRGSQIAMMLGLGKQAADCIRSLPERWNGSGAPQGLCGEAIPLLSRIASLAQTIDVFDRTFGLDAAYEMAEKRSGRWFDPELVRIAQRFRNDLNFWHEVRNSARETLLDLDIRAAIEMATESRIDSICDAFAQIVDAKSPFTGQHSSRVRDYSVQIARGLGISGARLTTMRRAALLHDVGKLAVPNTILDKPGKPDEEEWKCIRLHPFHTQQILHQIPGFERITQIASAHHERLDGRGYFQGLNADQLDLDMRILAVADVYDALSAERPYRGALPQEEVFAILDKDRGIALDADCIDVLKKYAMPAEPTVLRRAA</sequence>
<dbReference type="InterPro" id="IPR037522">
    <property type="entry name" value="HD_GYP_dom"/>
</dbReference>
<dbReference type="SUPFAM" id="SSF109604">
    <property type="entry name" value="HD-domain/PDEase-like"/>
    <property type="match status" value="2"/>
</dbReference>
<dbReference type="CDD" id="cd00077">
    <property type="entry name" value="HDc"/>
    <property type="match status" value="1"/>
</dbReference>
<dbReference type="PANTHER" id="PTHR45228">
    <property type="entry name" value="CYCLIC DI-GMP PHOSPHODIESTERASE TM_0186-RELATED"/>
    <property type="match status" value="1"/>
</dbReference>
<evidence type="ECO:0000313" key="2">
    <source>
        <dbReference type="Proteomes" id="UP000287394"/>
    </source>
</evidence>
<dbReference type="Gene3D" id="1.10.3210.10">
    <property type="entry name" value="Hypothetical protein af1432"/>
    <property type="match status" value="2"/>
</dbReference>
<reference evidence="1 2" key="1">
    <citation type="journal article" date="2019" name="Int. J. Syst. Evol. Microbiol.">
        <title>Capsulimonas corticalis gen. nov., sp. nov., an aerobic capsulated bacterium, of a novel bacterial order, Capsulimonadales ord. nov., of the class Armatimonadia of the phylum Armatimonadetes.</title>
        <authorList>
            <person name="Li J."/>
            <person name="Kudo C."/>
            <person name="Tonouchi A."/>
        </authorList>
    </citation>
    <scope>NUCLEOTIDE SEQUENCE [LARGE SCALE GENOMIC DNA]</scope>
    <source>
        <strain evidence="1 2">AX-7</strain>
    </source>
</reference>
<dbReference type="OrthoDB" id="9780948at2"/>
<name>A0A402CTP8_9BACT</name>
<dbReference type="InterPro" id="IPR052020">
    <property type="entry name" value="Cyclic_di-GMP/3'3'-cGAMP_PDE"/>
</dbReference>
<protein>
    <submittedName>
        <fullName evidence="1">Metal-dependent phosphohydrolase</fullName>
    </submittedName>
</protein>
<dbReference type="PROSITE" id="PS51832">
    <property type="entry name" value="HD_GYP"/>
    <property type="match status" value="2"/>
</dbReference>
<dbReference type="EMBL" id="AP025739">
    <property type="protein sequence ID" value="BDI30669.1"/>
    <property type="molecule type" value="Genomic_DNA"/>
</dbReference>
<accession>A0A402CTP8</accession>
<dbReference type="KEGG" id="ccot:CCAX7_27200"/>
<gene>
    <name evidence="1" type="ORF">CCAX7_27200</name>
</gene>